<name>A0A2U1LIP1_ARTAN</name>
<dbReference type="AlphaFoldDB" id="A0A2U1LIP1"/>
<dbReference type="Pfam" id="PF00564">
    <property type="entry name" value="PB1"/>
    <property type="match status" value="1"/>
</dbReference>
<evidence type="ECO:0000259" key="1">
    <source>
        <dbReference type="PROSITE" id="PS51745"/>
    </source>
</evidence>
<comment type="caution">
    <text evidence="2">The sequence shown here is derived from an EMBL/GenBank/DDBJ whole genome shotgun (WGS) entry which is preliminary data.</text>
</comment>
<organism evidence="2 3">
    <name type="scientific">Artemisia annua</name>
    <name type="common">Sweet wormwood</name>
    <dbReference type="NCBI Taxonomy" id="35608"/>
    <lineage>
        <taxon>Eukaryota</taxon>
        <taxon>Viridiplantae</taxon>
        <taxon>Streptophyta</taxon>
        <taxon>Embryophyta</taxon>
        <taxon>Tracheophyta</taxon>
        <taxon>Spermatophyta</taxon>
        <taxon>Magnoliopsida</taxon>
        <taxon>eudicotyledons</taxon>
        <taxon>Gunneridae</taxon>
        <taxon>Pentapetalae</taxon>
        <taxon>asterids</taxon>
        <taxon>campanulids</taxon>
        <taxon>Asterales</taxon>
        <taxon>Asteraceae</taxon>
        <taxon>Asteroideae</taxon>
        <taxon>Anthemideae</taxon>
        <taxon>Artemisiinae</taxon>
        <taxon>Artemisia</taxon>
    </lineage>
</organism>
<feature type="domain" description="PB1" evidence="1">
    <location>
        <begin position="504"/>
        <end position="583"/>
    </location>
</feature>
<dbReference type="InterPro" id="IPR055081">
    <property type="entry name" value="NLP1-9_GAF"/>
</dbReference>
<dbReference type="Proteomes" id="UP000245207">
    <property type="component" value="Unassembled WGS sequence"/>
</dbReference>
<proteinExistence type="predicted"/>
<sequence length="583" mass="65957">MGGFIKRYWANRLTKNELLNQETESCPVAMDLFGGSEIVDSVDSDNSSCLSSRSVFSTDQNTDLLWNKISLEPPAVAFAGESRYLTPLWFWSPHAVGKHQLLTSIDQPFGLGVIDEGLYSYRRNSERTVFLVDKNHEEEDISPLARVFRRGLPEWTSDLHNYLPKHFPQQECAIRCNLHGYLALPVFYSSTGLCAGVIELLMSLKYKSLAYEVQQILKALKTQNLKCPQVFDSTPDVHNEHRPNELDKLFVILKNVCDNHNLPIAQTWAVSSFTSFVSHDTYIEKSCSSFDTKCIRKTCLSATALPFYVPDLRMWPFREACKEQHLDKSCSFVGRALLARGTSYCQDVTELCEEEYPLVHNARMSGLTSCFAVFLHSIAGNDDYVLEFFQPLDSKDGRHVLNLMQTLKHVVEVTSGFELGQISPIEFIGPSIQIFSTTTANSLAFGADPLDTESLLENFGETVNERDDIIIDAEKSKTITDVGAGSHSFKRGRKRKICSGSIQRAKVEAILGRSFIKLRSPTPFKFLILKKEVVRRFNLEGKRLRMKYKDEDNDWILITCDVDLALAFDTSDRKSISIHCEAD</sequence>
<evidence type="ECO:0000313" key="3">
    <source>
        <dbReference type="Proteomes" id="UP000245207"/>
    </source>
</evidence>
<dbReference type="GO" id="GO:0003700">
    <property type="term" value="F:DNA-binding transcription factor activity"/>
    <property type="evidence" value="ECO:0007669"/>
    <property type="project" value="InterPro"/>
</dbReference>
<dbReference type="InterPro" id="IPR053793">
    <property type="entry name" value="PB1-like"/>
</dbReference>
<accession>A0A2U1LIP1</accession>
<dbReference type="OrthoDB" id="1725115at2759"/>
<keyword evidence="3" id="KW-1185">Reference proteome</keyword>
<gene>
    <name evidence="2" type="ORF">CTI12_AA487150</name>
</gene>
<dbReference type="Gene3D" id="3.10.20.90">
    <property type="entry name" value="Phosphatidylinositol 3-kinase Catalytic Subunit, Chain A, domain 1"/>
    <property type="match status" value="1"/>
</dbReference>
<dbReference type="STRING" id="35608.A0A2U1LIP1"/>
<evidence type="ECO:0000313" key="2">
    <source>
        <dbReference type="EMBL" id="PWA48867.1"/>
    </source>
</evidence>
<dbReference type="SMART" id="SM00666">
    <property type="entry name" value="PB1"/>
    <property type="match status" value="1"/>
</dbReference>
<dbReference type="PANTHER" id="PTHR32002">
    <property type="entry name" value="PROTEIN NLP8"/>
    <property type="match status" value="1"/>
</dbReference>
<dbReference type="Pfam" id="PF22922">
    <property type="entry name" value="GAF_NLP"/>
    <property type="match status" value="1"/>
</dbReference>
<dbReference type="PROSITE" id="PS51745">
    <property type="entry name" value="PB1"/>
    <property type="match status" value="1"/>
</dbReference>
<dbReference type="PANTHER" id="PTHR32002:SF35">
    <property type="entry name" value="PROTEIN NLP6"/>
    <property type="match status" value="1"/>
</dbReference>
<dbReference type="InterPro" id="IPR000270">
    <property type="entry name" value="PB1_dom"/>
</dbReference>
<dbReference type="InterPro" id="IPR045012">
    <property type="entry name" value="NLP"/>
</dbReference>
<dbReference type="SUPFAM" id="SSF54277">
    <property type="entry name" value="CAD &amp; PB1 domains"/>
    <property type="match status" value="1"/>
</dbReference>
<protein>
    <submittedName>
        <fullName evidence="2">NIN-like protein</fullName>
    </submittedName>
</protein>
<reference evidence="2 3" key="1">
    <citation type="journal article" date="2018" name="Mol. Plant">
        <title>The genome of Artemisia annua provides insight into the evolution of Asteraceae family and artemisinin biosynthesis.</title>
        <authorList>
            <person name="Shen Q."/>
            <person name="Zhang L."/>
            <person name="Liao Z."/>
            <person name="Wang S."/>
            <person name="Yan T."/>
            <person name="Shi P."/>
            <person name="Liu M."/>
            <person name="Fu X."/>
            <person name="Pan Q."/>
            <person name="Wang Y."/>
            <person name="Lv Z."/>
            <person name="Lu X."/>
            <person name="Zhang F."/>
            <person name="Jiang W."/>
            <person name="Ma Y."/>
            <person name="Chen M."/>
            <person name="Hao X."/>
            <person name="Li L."/>
            <person name="Tang Y."/>
            <person name="Lv G."/>
            <person name="Zhou Y."/>
            <person name="Sun X."/>
            <person name="Brodelius P.E."/>
            <person name="Rose J.K.C."/>
            <person name="Tang K."/>
        </authorList>
    </citation>
    <scope>NUCLEOTIDE SEQUENCE [LARGE SCALE GENOMIC DNA]</scope>
    <source>
        <strain evidence="3">cv. Huhao1</strain>
        <tissue evidence="2">Leaf</tissue>
    </source>
</reference>
<dbReference type="EMBL" id="PKPP01009182">
    <property type="protein sequence ID" value="PWA48867.1"/>
    <property type="molecule type" value="Genomic_DNA"/>
</dbReference>